<evidence type="ECO:0000256" key="1">
    <source>
        <dbReference type="ARBA" id="ARBA00004123"/>
    </source>
</evidence>
<comment type="similarity">
    <text evidence="3">Belongs to the exportin family.</text>
</comment>
<evidence type="ECO:0000256" key="7">
    <source>
        <dbReference type="ARBA" id="ARBA00023242"/>
    </source>
</evidence>
<evidence type="ECO:0000256" key="6">
    <source>
        <dbReference type="ARBA" id="ARBA00022927"/>
    </source>
</evidence>
<dbReference type="GO" id="GO:0005049">
    <property type="term" value="F:nuclear export signal receptor activity"/>
    <property type="evidence" value="ECO:0007669"/>
    <property type="project" value="InterPro"/>
</dbReference>
<dbReference type="OMA" id="WEQIHWL"/>
<evidence type="ECO:0000313" key="9">
    <source>
        <dbReference type="Proteomes" id="UP000009131"/>
    </source>
</evidence>
<dbReference type="InterPro" id="IPR016024">
    <property type="entry name" value="ARM-type_fold"/>
</dbReference>
<dbReference type="OrthoDB" id="5548448at2759"/>
<dbReference type="InterPro" id="IPR044189">
    <property type="entry name" value="XPO4/7-like"/>
</dbReference>
<proteinExistence type="inferred from homology"/>
<comment type="caution">
    <text evidence="8">The sequence shown here is derived from an EMBL/GenBank/DDBJ whole genome shotgun (WGS) entry which is preliminary data.</text>
</comment>
<dbReference type="PANTHER" id="PTHR12596">
    <property type="entry name" value="EXPORTIN 4,7-RELATED"/>
    <property type="match status" value="1"/>
</dbReference>
<dbReference type="eggNOG" id="KOG4541">
    <property type="taxonomic scope" value="Eukaryota"/>
</dbReference>
<evidence type="ECO:0000256" key="4">
    <source>
        <dbReference type="ARBA" id="ARBA00022448"/>
    </source>
</evidence>
<keyword evidence="5" id="KW-0963">Cytoplasm</keyword>
<keyword evidence="7" id="KW-0539">Nucleus</keyword>
<dbReference type="HOGENOM" id="CLU_268140_0_0_1"/>
<dbReference type="EMBL" id="BABT02000025">
    <property type="protein sequence ID" value="GAA93889.1"/>
    <property type="molecule type" value="Genomic_DNA"/>
</dbReference>
<organism evidence="8 9">
    <name type="scientific">Mixia osmundae (strain CBS 9802 / IAM 14324 / JCM 22182 / KY 12970)</name>
    <dbReference type="NCBI Taxonomy" id="764103"/>
    <lineage>
        <taxon>Eukaryota</taxon>
        <taxon>Fungi</taxon>
        <taxon>Dikarya</taxon>
        <taxon>Basidiomycota</taxon>
        <taxon>Pucciniomycotina</taxon>
        <taxon>Mixiomycetes</taxon>
        <taxon>Mixiales</taxon>
        <taxon>Mixiaceae</taxon>
        <taxon>Mixia</taxon>
    </lineage>
</organism>
<keyword evidence="4" id="KW-0813">Transport</keyword>
<accession>G7DTP2</accession>
<keyword evidence="6" id="KW-0653">Protein transport</keyword>
<dbReference type="Proteomes" id="UP000009131">
    <property type="component" value="Unassembled WGS sequence"/>
</dbReference>
<evidence type="ECO:0000256" key="3">
    <source>
        <dbReference type="ARBA" id="ARBA00009466"/>
    </source>
</evidence>
<comment type="subcellular location">
    <subcellularLocation>
        <location evidence="2">Cytoplasm</location>
    </subcellularLocation>
    <subcellularLocation>
        <location evidence="1">Nucleus</location>
    </subcellularLocation>
</comment>
<evidence type="ECO:0000313" key="8">
    <source>
        <dbReference type="EMBL" id="GAA93889.1"/>
    </source>
</evidence>
<dbReference type="InParanoid" id="G7DTP2"/>
<dbReference type="GO" id="GO:0005737">
    <property type="term" value="C:cytoplasm"/>
    <property type="evidence" value="ECO:0007669"/>
    <property type="project" value="UniProtKB-SubCell"/>
</dbReference>
<dbReference type="STRING" id="764103.G7DTP2"/>
<evidence type="ECO:0000256" key="2">
    <source>
        <dbReference type="ARBA" id="ARBA00004496"/>
    </source>
</evidence>
<dbReference type="RefSeq" id="XP_014571069.1">
    <property type="nucleotide sequence ID" value="XM_014715583.1"/>
</dbReference>
<dbReference type="GO" id="GO:0006611">
    <property type="term" value="P:protein export from nucleus"/>
    <property type="evidence" value="ECO:0007669"/>
    <property type="project" value="TreeGrafter"/>
</dbReference>
<evidence type="ECO:0000256" key="5">
    <source>
        <dbReference type="ARBA" id="ARBA00022490"/>
    </source>
</evidence>
<dbReference type="AlphaFoldDB" id="G7DTP2"/>
<reference evidence="8 9" key="1">
    <citation type="journal article" date="2011" name="J. Gen. Appl. Microbiol.">
        <title>Draft genome sequencing of the enigmatic basidiomycete Mixia osmundae.</title>
        <authorList>
            <person name="Nishida H."/>
            <person name="Nagatsuka Y."/>
            <person name="Sugiyama J."/>
        </authorList>
    </citation>
    <scope>NUCLEOTIDE SEQUENCE [LARGE SCALE GENOMIC DNA]</scope>
    <source>
        <strain evidence="9">CBS 9802 / IAM 14324 / JCM 22182 / KY 12970</strain>
    </source>
</reference>
<reference evidence="8 9" key="2">
    <citation type="journal article" date="2012" name="Open Biol.">
        <title>Characteristics of nucleosomes and linker DNA regions on the genome of the basidiomycete Mixia osmundae revealed by mono- and dinucleosome mapping.</title>
        <authorList>
            <person name="Nishida H."/>
            <person name="Kondo S."/>
            <person name="Matsumoto T."/>
            <person name="Suzuki Y."/>
            <person name="Yoshikawa H."/>
            <person name="Taylor T.D."/>
            <person name="Sugiyama J."/>
        </authorList>
    </citation>
    <scope>NUCLEOTIDE SEQUENCE [LARGE SCALE GENOMIC DNA]</scope>
    <source>
        <strain evidence="9">CBS 9802 / IAM 14324 / JCM 22182 / KY 12970</strain>
    </source>
</reference>
<gene>
    <name evidence="8" type="primary">Mo00535</name>
    <name evidence="8" type="ORF">E5Q_00535</name>
</gene>
<protein>
    <submittedName>
        <fullName evidence="8">Uncharacterized protein</fullName>
    </submittedName>
</protein>
<name>G7DTP2_MIXOS</name>
<dbReference type="PANTHER" id="PTHR12596:SF1">
    <property type="entry name" value="EXPORTIN-4"/>
    <property type="match status" value="1"/>
</dbReference>
<keyword evidence="9" id="KW-1185">Reference proteome</keyword>
<dbReference type="GO" id="GO:0005643">
    <property type="term" value="C:nuclear pore"/>
    <property type="evidence" value="ECO:0007669"/>
    <property type="project" value="TreeGrafter"/>
</dbReference>
<sequence>MQAQDLQVAQHHLEAACAASDNVRDRQARILGESKILEWKTTVGKGANAIQAAQHILQHSRSQTALFHACLLLQSALPHCLLSQLLPIDTIWELRTWLIQYAIGSRAQGSRRLGFIGRQVIEIIAAVTRAGFALDTHASSGASGWSNEHRHQVAAQLEQLLSSPDAAAGLTADHLYHHEVGMSLAASFVNHFDELDAFGNRKRRKLTDELSWKESDIAKQTYQDALHPLSLRLTLDLLDHAAATSSEDTIGLFTGLMSTLEALISFNFVASGHSSSDTEALPGTFNSTFESIDDADEAAGTSVPQARTVPSPARETLLDPATFILLARIRSHLANLTTDRPDDDDLQTAESDCRICLEYLIALSAHDWQQKEWKRTVASVLVGITMSLPDPAALNVTSSGLLSTLFSLSRWYRVLVATTPLEVLLEALSPPYEPGEPEITFATFLICLQKVSSLSLQATQPVVVTADQEMGAQAAVDAWDESEKLGLEAFQEAAQTYTHLASLADAAWPDLNPHDHPPYANGNGVHVQQHPHATLFAQINDGCLLPLHFLQAKLTNASQRSDLLARMDDADEVEDEEAKVGVKDRRLFRDHLLVLANLGRRAPEKLAGSLNQLVSALSARTLNLIHRVPSASETGADIDERERQLEIAFEHLHWAILIATLWLADDIRGETPAAPISLIALSARVQNIEEDPIVQIPRSLLNLLRGLTDEDANSLVATRCSPQIQEDLFWFLGIFAPSYVLTDPTYTGPLSSSLEATFGGPAGSEVLDFALHGMTIALVQWTADADVLGQVGKTLSAFSRSRGLSSHAVASPAFSRYINTVLARSSILPEDAVGAFFSSALSIDAAARSASYHGDFFWQISGGIENRLRDLVRTTSAESVIDPAMLIQIQTSLEICTSLLLTAQPATVPAIAQACGQICPIVTELMLLRRQQWEIAGSVLAFFRALASMLALDMSAEALPGLHSLVAYLDTANEALLESFQSYAPSDRRELLRSLLLIESSLLEFASTSSSARQIAERTICSGIERLALRTSKDYRAESSWLRVFSQCLQILPEQLIGLCATASMARITMAGTLERSLGSSKSDAVNTALDTLAQLSSVPGDIGQLVELVSSAAIEILNMLLLLPFAIDLLFPLAETLRCLLSRLAATGQLDRTIAAFRDQCGITNASERQLVDLTLRDIVHMLLAEGVTVADRFGKGQSRPRLVKEARDELIASLRECRLTVSRR</sequence>
<dbReference type="SUPFAM" id="SSF48371">
    <property type="entry name" value="ARM repeat"/>
    <property type="match status" value="1"/>
</dbReference>